<dbReference type="AlphaFoldDB" id="A0A2T0IAP6"/>
<sequence>MLPVLPIHFVEPPGRLTQILCLTPSPVGAGLPAIRAARYCSKTAVMLSQASQLPHWIALAVQRFVFFAQVVTNPHCRQVERGNHQY</sequence>
<organism evidence="1 2">
    <name type="scientific">Pseudomonas fluorescens</name>
    <dbReference type="NCBI Taxonomy" id="294"/>
    <lineage>
        <taxon>Bacteria</taxon>
        <taxon>Pseudomonadati</taxon>
        <taxon>Pseudomonadota</taxon>
        <taxon>Gammaproteobacteria</taxon>
        <taxon>Pseudomonadales</taxon>
        <taxon>Pseudomonadaceae</taxon>
        <taxon>Pseudomonas</taxon>
    </lineage>
</organism>
<dbReference type="EMBL" id="PVUH01000009">
    <property type="protein sequence ID" value="PRW92342.1"/>
    <property type="molecule type" value="Genomic_DNA"/>
</dbReference>
<evidence type="ECO:0000313" key="2">
    <source>
        <dbReference type="Proteomes" id="UP000239731"/>
    </source>
</evidence>
<reference evidence="1 2" key="1">
    <citation type="submission" date="2018-03" db="EMBL/GenBank/DDBJ databases">
        <title>Blue discolouration in mozzarella cheese caused by Pseudomonas fluorescens.</title>
        <authorList>
            <person name="Chiesa F."/>
            <person name="Dalmasso A."/>
            <person name="Lomonaco S."/>
        </authorList>
    </citation>
    <scope>NUCLEOTIDE SEQUENCE [LARGE SCALE GENOMIC DNA]</scope>
    <source>
        <strain evidence="1 2">11293</strain>
    </source>
</reference>
<evidence type="ECO:0000313" key="1">
    <source>
        <dbReference type="EMBL" id="PRW92342.1"/>
    </source>
</evidence>
<protein>
    <submittedName>
        <fullName evidence="1">Uncharacterized protein</fullName>
    </submittedName>
</protein>
<proteinExistence type="predicted"/>
<dbReference type="Proteomes" id="UP000239731">
    <property type="component" value="Unassembled WGS sequence"/>
</dbReference>
<name>A0A2T0IAP6_PSEFL</name>
<accession>A0A2T0IAP6</accession>
<comment type="caution">
    <text evidence="1">The sequence shown here is derived from an EMBL/GenBank/DDBJ whole genome shotgun (WGS) entry which is preliminary data.</text>
</comment>
<gene>
    <name evidence="1" type="ORF">C7A10_15970</name>
</gene>